<feature type="binding site" evidence="4">
    <location>
        <position position="181"/>
    </location>
    <ligand>
        <name>substrate</name>
    </ligand>
</feature>
<feature type="binding site" evidence="5">
    <location>
        <begin position="217"/>
        <end position="222"/>
    </location>
    <ligand>
        <name>NAD(+)</name>
        <dbReference type="ChEBI" id="CHEBI:57540"/>
    </ligand>
</feature>
<evidence type="ECO:0000313" key="9">
    <source>
        <dbReference type="EMBL" id="KEJ91833.1"/>
    </source>
</evidence>
<dbReference type="SUPFAM" id="SSF52283">
    <property type="entry name" value="Formate/glycerate dehydrogenase catalytic domain-like"/>
    <property type="match status" value="1"/>
</dbReference>
<protein>
    <recommendedName>
        <fullName evidence="4">Adenosylhomocysteinase</fullName>
        <ecNumber evidence="4">3.13.2.1</ecNumber>
    </recommendedName>
    <alternativeName>
        <fullName evidence="4">S-adenosyl-L-homocysteine hydrolase</fullName>
        <shortName evidence="4">AdoHcyase</shortName>
    </alternativeName>
</protein>
<evidence type="ECO:0000313" key="10">
    <source>
        <dbReference type="Proteomes" id="UP000027665"/>
    </source>
</evidence>
<keyword evidence="3 4" id="KW-0520">NAD</keyword>
<dbReference type="GO" id="GO:0005829">
    <property type="term" value="C:cytosol"/>
    <property type="evidence" value="ECO:0007669"/>
    <property type="project" value="TreeGrafter"/>
</dbReference>
<dbReference type="Gene3D" id="3.40.50.720">
    <property type="entry name" value="NAD(P)-binding Rossmann-like Domain"/>
    <property type="match status" value="1"/>
</dbReference>
<dbReference type="PROSITE" id="PS00739">
    <property type="entry name" value="ADOHCYASE_2"/>
    <property type="match status" value="1"/>
</dbReference>
<dbReference type="GO" id="GO:0071269">
    <property type="term" value="P:L-homocysteine biosynthetic process"/>
    <property type="evidence" value="ECO:0007669"/>
    <property type="project" value="UniProtKB-UniRule"/>
</dbReference>
<dbReference type="GO" id="GO:0006730">
    <property type="term" value="P:one-carbon metabolic process"/>
    <property type="evidence" value="ECO:0007669"/>
    <property type="project" value="UniProtKB-UniRule"/>
</dbReference>
<feature type="binding site" evidence="5">
    <location>
        <position position="348"/>
    </location>
    <ligand>
        <name>NAD(+)</name>
        <dbReference type="ChEBI" id="CHEBI:57540"/>
    </ligand>
</feature>
<dbReference type="PATRIC" id="fig|2754.20.peg.1031"/>
<dbReference type="SUPFAM" id="SSF51735">
    <property type="entry name" value="NAD(P)-binding Rossmann-fold domains"/>
    <property type="match status" value="1"/>
</dbReference>
<dbReference type="NCBIfam" id="NF004005">
    <property type="entry name" value="PRK05476.2-3"/>
    <property type="match status" value="1"/>
</dbReference>
<dbReference type="Pfam" id="PF05221">
    <property type="entry name" value="AdoHcyase"/>
    <property type="match status" value="2"/>
</dbReference>
<evidence type="ECO:0000259" key="8">
    <source>
        <dbReference type="SMART" id="SM00997"/>
    </source>
</evidence>
<dbReference type="NCBIfam" id="TIGR00936">
    <property type="entry name" value="ahcY"/>
    <property type="match status" value="1"/>
</dbReference>
<feature type="binding site" evidence="4 5">
    <location>
        <begin position="294"/>
        <end position="296"/>
    </location>
    <ligand>
        <name>NAD(+)</name>
        <dbReference type="ChEBI" id="CHEBI:57540"/>
    </ligand>
</feature>
<dbReference type="InterPro" id="IPR000043">
    <property type="entry name" value="Adenosylhomocysteinase-like"/>
</dbReference>
<comment type="cofactor">
    <cofactor evidence="4 5 6">
        <name>NAD(+)</name>
        <dbReference type="ChEBI" id="CHEBI:57540"/>
    </cofactor>
    <text evidence="4 5 6">Binds 1 NAD(+) per subunit.</text>
</comment>
<sequence>MRNEFRIADIKLAPEGHRRMEWAWEYMPVLKLIAEKEAASKPLDGVTVGACLHLEAKTACLLKVLRGLGATVAAAGSNPLSTQDPICAALVEEGVHVFSRRGMSADEYGDNLREMLGWDPQVIIDDGGDVVAMVVGERRDLVKNIMGGCEETTTGIKRLRAMAAEGVLPFPMLAVNDAQSKNLFDNRYGTGQSVWDAMLRTTNLMVAGKSVVIAGYGWCGKGASKRAAGLGARVIVVEVDPHRALEALMDGFEVMNMNDAAKLGDVFISVTGDTKVIRREHFEVMKDGVLLANAGHFDVEVYVPDLREMAVKTYSPRANVDTYVMPDGRRLHLLGEGRLVNLAAGDGHPVEIMDLSFAMQLLSALYISQNKLSPGLYNVPYELDRRIAELKLETLGITIEKLTPEQEAYMASWRE</sequence>
<dbReference type="STRING" id="2754.EH55_07645"/>
<feature type="binding site" evidence="4">
    <location>
        <begin position="215"/>
        <end position="220"/>
    </location>
    <ligand>
        <name>NAD(+)</name>
        <dbReference type="ChEBI" id="CHEBI:57540"/>
    </ligand>
</feature>
<comment type="catalytic activity">
    <reaction evidence="4 6">
        <text>S-adenosyl-L-homocysteine + H2O = L-homocysteine + adenosine</text>
        <dbReference type="Rhea" id="RHEA:21708"/>
        <dbReference type="ChEBI" id="CHEBI:15377"/>
        <dbReference type="ChEBI" id="CHEBI:16335"/>
        <dbReference type="ChEBI" id="CHEBI:57856"/>
        <dbReference type="ChEBI" id="CHEBI:58199"/>
        <dbReference type="EC" id="3.13.2.1"/>
    </reaction>
</comment>
<dbReference type="EMBL" id="JMKI01000037">
    <property type="protein sequence ID" value="KEJ91833.1"/>
    <property type="molecule type" value="Genomic_DNA"/>
</dbReference>
<name>A0A073IN94_9BACT</name>
<dbReference type="GeneID" id="90984113"/>
<dbReference type="EC" id="3.13.2.1" evidence="4"/>
<organism evidence="9 10">
    <name type="scientific">Synergistes jonesii</name>
    <dbReference type="NCBI Taxonomy" id="2754"/>
    <lineage>
        <taxon>Bacteria</taxon>
        <taxon>Thermotogati</taxon>
        <taxon>Synergistota</taxon>
        <taxon>Synergistia</taxon>
        <taxon>Synergistales</taxon>
        <taxon>Synergistaceae</taxon>
        <taxon>Synergistes</taxon>
    </lineage>
</organism>
<dbReference type="eggNOG" id="COG0499">
    <property type="taxonomic scope" value="Bacteria"/>
</dbReference>
<evidence type="ECO:0000256" key="5">
    <source>
        <dbReference type="PIRSR" id="PIRSR001109-2"/>
    </source>
</evidence>
<feature type="binding site" evidence="4">
    <location>
        <position position="126"/>
    </location>
    <ligand>
        <name>substrate</name>
    </ligand>
</feature>
<keyword evidence="4" id="KW-0963">Cytoplasm</keyword>
<evidence type="ECO:0000256" key="1">
    <source>
        <dbReference type="ARBA" id="ARBA00007122"/>
    </source>
</evidence>
<dbReference type="Proteomes" id="UP000027665">
    <property type="component" value="Unassembled WGS sequence"/>
</dbReference>
<dbReference type="PANTHER" id="PTHR23420:SF0">
    <property type="entry name" value="ADENOSYLHOMOCYSTEINASE"/>
    <property type="match status" value="1"/>
</dbReference>
<comment type="similarity">
    <text evidence="1 4 7">Belongs to the adenosylhomocysteinase family.</text>
</comment>
<feature type="binding site" evidence="4">
    <location>
        <position position="186"/>
    </location>
    <ligand>
        <name>NAD(+)</name>
        <dbReference type="ChEBI" id="CHEBI:57540"/>
    </ligand>
</feature>
<comment type="subcellular location">
    <subcellularLocation>
        <location evidence="4">Cytoplasm</location>
    </subcellularLocation>
</comment>
<reference evidence="9 10" key="1">
    <citation type="submission" date="2014-04" db="EMBL/GenBank/DDBJ databases">
        <title>Draft Genome Sequence of Synergistes jonesii.</title>
        <authorList>
            <person name="Coil D.A."/>
            <person name="Eisen J.A."/>
            <person name="Holland-Moritz H.E."/>
        </authorList>
    </citation>
    <scope>NUCLEOTIDE SEQUENCE [LARGE SCALE GENOMIC DNA]</scope>
    <source>
        <strain evidence="9 10">78-1</strain>
    </source>
</reference>
<dbReference type="InterPro" id="IPR036291">
    <property type="entry name" value="NAD(P)-bd_dom_sf"/>
</dbReference>
<feature type="binding site" evidence="4">
    <location>
        <position position="151"/>
    </location>
    <ligand>
        <name>substrate</name>
    </ligand>
</feature>
<dbReference type="PANTHER" id="PTHR23420">
    <property type="entry name" value="ADENOSYLHOMOCYSTEINASE"/>
    <property type="match status" value="1"/>
</dbReference>
<proteinExistence type="inferred from homology"/>
<feature type="binding site" evidence="4 5">
    <location>
        <begin position="152"/>
        <end position="154"/>
    </location>
    <ligand>
        <name>NAD(+)</name>
        <dbReference type="ChEBI" id="CHEBI:57540"/>
    </ligand>
</feature>
<dbReference type="RefSeq" id="WP_037977214.1">
    <property type="nucleotide sequence ID" value="NZ_JAWRIX010000001.1"/>
</dbReference>
<dbReference type="InterPro" id="IPR020082">
    <property type="entry name" value="S-Ado-L-homoCys_hydrolase_CS"/>
</dbReference>
<dbReference type="Pfam" id="PF00670">
    <property type="entry name" value="AdoHcyase_NAD"/>
    <property type="match status" value="1"/>
</dbReference>
<dbReference type="GO" id="GO:0004013">
    <property type="term" value="F:adenosylhomocysteinase activity"/>
    <property type="evidence" value="ECO:0007669"/>
    <property type="project" value="UniProtKB-UniRule"/>
</dbReference>
<feature type="domain" description="S-adenosyl-L-homocysteine hydrolase NAD binding" evidence="8">
    <location>
        <begin position="186"/>
        <end position="347"/>
    </location>
</feature>
<accession>A0A073IN94</accession>
<evidence type="ECO:0000256" key="7">
    <source>
        <dbReference type="RuleBase" id="RU004166"/>
    </source>
</evidence>
<feature type="binding site" evidence="4 5">
    <location>
        <position position="341"/>
    </location>
    <ligand>
        <name>NAD(+)</name>
        <dbReference type="ChEBI" id="CHEBI:57540"/>
    </ligand>
</feature>
<feature type="binding site" evidence="4">
    <location>
        <position position="185"/>
    </location>
    <ligand>
        <name>substrate</name>
    </ligand>
</feature>
<dbReference type="OrthoDB" id="9802717at2"/>
<dbReference type="UniPathway" id="UPA00314">
    <property type="reaction ID" value="UER00076"/>
</dbReference>
<gene>
    <name evidence="4" type="primary">ahcY</name>
    <name evidence="9" type="ORF">EH55_07645</name>
</gene>
<dbReference type="SMART" id="SM00997">
    <property type="entry name" value="AdoHcyase_NAD"/>
    <property type="match status" value="1"/>
</dbReference>
<comment type="caution">
    <text evidence="4">Lacks conserved residue(s) required for the propagation of feature annotation.</text>
</comment>
<dbReference type="InterPro" id="IPR015878">
    <property type="entry name" value="Ado_hCys_hydrolase_NAD-bd"/>
</dbReference>
<evidence type="ECO:0000256" key="3">
    <source>
        <dbReference type="ARBA" id="ARBA00023027"/>
    </source>
</evidence>
<evidence type="ECO:0000256" key="6">
    <source>
        <dbReference type="RuleBase" id="RU000548"/>
    </source>
</evidence>
<comment type="function">
    <text evidence="4">May play a key role in the regulation of the intracellular concentration of adenosylhomocysteine.</text>
</comment>
<keyword evidence="4 6" id="KW-0378">Hydrolase</keyword>
<keyword evidence="2 4" id="KW-0554">One-carbon metabolism</keyword>
<dbReference type="HAMAP" id="MF_00563">
    <property type="entry name" value="AdoHcyase"/>
    <property type="match status" value="1"/>
</dbReference>
<evidence type="ECO:0000256" key="4">
    <source>
        <dbReference type="HAMAP-Rule" id="MF_00563"/>
    </source>
</evidence>
<comment type="pathway">
    <text evidence="4 6">Amino-acid biosynthesis; L-homocysteine biosynthesis; L-homocysteine from S-adenosyl-L-homocysteine: step 1/1.</text>
</comment>
<keyword evidence="10" id="KW-1185">Reference proteome</keyword>
<dbReference type="PIRSF" id="PIRSF001109">
    <property type="entry name" value="Ad_hcy_hydrolase"/>
    <property type="match status" value="1"/>
</dbReference>
<dbReference type="GO" id="GO:0033353">
    <property type="term" value="P:S-adenosylmethionine cycle"/>
    <property type="evidence" value="ECO:0007669"/>
    <property type="project" value="TreeGrafter"/>
</dbReference>
<dbReference type="SMART" id="SM00996">
    <property type="entry name" value="AdoHcyase"/>
    <property type="match status" value="1"/>
</dbReference>
<dbReference type="Gene3D" id="3.40.50.1480">
    <property type="entry name" value="Adenosylhomocysteinase-like"/>
    <property type="match status" value="1"/>
</dbReference>
<dbReference type="InterPro" id="IPR042172">
    <property type="entry name" value="Adenosylhomocyst_ase-like_sf"/>
</dbReference>
<evidence type="ECO:0000256" key="2">
    <source>
        <dbReference type="ARBA" id="ARBA00022563"/>
    </source>
</evidence>
<dbReference type="CDD" id="cd00401">
    <property type="entry name" value="SAHH"/>
    <property type="match status" value="1"/>
</dbReference>
<dbReference type="AlphaFoldDB" id="A0A073IN94"/>
<comment type="caution">
    <text evidence="9">The sequence shown here is derived from an EMBL/GenBank/DDBJ whole genome shotgun (WGS) entry which is preliminary data.</text>
</comment>
<feature type="binding site" evidence="4 5">
    <location>
        <position position="238"/>
    </location>
    <ligand>
        <name>NAD(+)</name>
        <dbReference type="ChEBI" id="CHEBI:57540"/>
    </ligand>
</feature>